<dbReference type="STRING" id="1050202.GCA_000384035_03225"/>
<evidence type="ECO:0000256" key="1">
    <source>
        <dbReference type="SAM" id="MobiDB-lite"/>
    </source>
</evidence>
<comment type="caution">
    <text evidence="3">The sequence shown here is derived from an EMBL/GenBank/DDBJ whole genome shotgun (WGS) entry which is preliminary data.</text>
</comment>
<feature type="region of interest" description="Disordered" evidence="1">
    <location>
        <begin position="1"/>
        <end position="27"/>
    </location>
</feature>
<feature type="transmembrane region" description="Helical" evidence="2">
    <location>
        <begin position="164"/>
        <end position="183"/>
    </location>
</feature>
<sequence length="296" mass="30395">MTERERPDSPPRTEDSERDGKKGLFGKLDLSPTQVLGTALASVTAAFLGGSLGIAGTVSGAALTSLVITVGGAVYQRSLETTKEKAANAALRRPGRRTPGQGREEATRRIPAGPAAAPGDGQATRVLRPCSPEATTDRIPLSGTDSVPSGEAPSRARRGIRWRVVAVTSGLAFLLCMVVVTGYEVLTGDSVSGDSGGTTVGRMLHPHGGGQPRERGGEELPAGSESVEPTAPETTEPTPESSAPTEPERSAENRPPTATSTPPPTTTETPEETTSTRPTEDVEGGGPSAGPSETPE</sequence>
<feature type="region of interest" description="Disordered" evidence="1">
    <location>
        <begin position="83"/>
        <end position="156"/>
    </location>
</feature>
<protein>
    <submittedName>
        <fullName evidence="3">Uncharacterized protein</fullName>
    </submittedName>
</protein>
<gene>
    <name evidence="3" type="ORF">CEP50_09680</name>
</gene>
<accession>A0A2T0GWU2</accession>
<dbReference type="RefSeq" id="WP_106113607.1">
    <property type="nucleotide sequence ID" value="NZ_PVSR01000012.1"/>
</dbReference>
<keyword evidence="2" id="KW-0812">Transmembrane</keyword>
<proteinExistence type="predicted"/>
<evidence type="ECO:0000313" key="4">
    <source>
        <dbReference type="Proteomes" id="UP000239352"/>
    </source>
</evidence>
<feature type="compositionally biased region" description="Low complexity" evidence="1">
    <location>
        <begin position="254"/>
        <end position="277"/>
    </location>
</feature>
<keyword evidence="4" id="KW-1185">Reference proteome</keyword>
<organism evidence="3 4">
    <name type="scientific">Actinopolyspora mortivallis</name>
    <dbReference type="NCBI Taxonomy" id="33906"/>
    <lineage>
        <taxon>Bacteria</taxon>
        <taxon>Bacillati</taxon>
        <taxon>Actinomycetota</taxon>
        <taxon>Actinomycetes</taxon>
        <taxon>Actinopolysporales</taxon>
        <taxon>Actinopolysporaceae</taxon>
        <taxon>Actinopolyspora</taxon>
    </lineage>
</organism>
<keyword evidence="2" id="KW-0472">Membrane</keyword>
<evidence type="ECO:0000313" key="3">
    <source>
        <dbReference type="EMBL" id="PRW63580.1"/>
    </source>
</evidence>
<evidence type="ECO:0000256" key="2">
    <source>
        <dbReference type="SAM" id="Phobius"/>
    </source>
</evidence>
<feature type="compositionally biased region" description="Low complexity" evidence="1">
    <location>
        <begin position="111"/>
        <end position="123"/>
    </location>
</feature>
<dbReference type="Proteomes" id="UP000239352">
    <property type="component" value="Unassembled WGS sequence"/>
</dbReference>
<reference evidence="3 4" key="1">
    <citation type="submission" date="2018-03" db="EMBL/GenBank/DDBJ databases">
        <title>Actinopolyspora mortivallis from Sahara, screening for active biomolecules.</title>
        <authorList>
            <person name="Selama O."/>
            <person name="Wellington E.M.H."/>
            <person name="Hacene H."/>
        </authorList>
    </citation>
    <scope>NUCLEOTIDE SEQUENCE [LARGE SCALE GENOMIC DNA]</scope>
    <source>
        <strain evidence="3 4">M5A</strain>
    </source>
</reference>
<feature type="compositionally biased region" description="Basic and acidic residues" evidence="1">
    <location>
        <begin position="1"/>
        <end position="22"/>
    </location>
</feature>
<feature type="compositionally biased region" description="Low complexity" evidence="1">
    <location>
        <begin position="224"/>
        <end position="245"/>
    </location>
</feature>
<feature type="transmembrane region" description="Helical" evidence="2">
    <location>
        <begin position="54"/>
        <end position="75"/>
    </location>
</feature>
<dbReference type="AlphaFoldDB" id="A0A2T0GWU2"/>
<feature type="region of interest" description="Disordered" evidence="1">
    <location>
        <begin position="188"/>
        <end position="296"/>
    </location>
</feature>
<dbReference type="EMBL" id="PVSR01000012">
    <property type="protein sequence ID" value="PRW63580.1"/>
    <property type="molecule type" value="Genomic_DNA"/>
</dbReference>
<dbReference type="InParanoid" id="A0A2T0GWU2"/>
<name>A0A2T0GWU2_ACTMO</name>
<keyword evidence="2" id="KW-1133">Transmembrane helix</keyword>